<sequence>MQPYSELFKAGELVFAEGDAPTCAYLIEAGRIEISTTQLGEPRLLAELGPGMLLGEMAVLDDSTRTASARALTDCRLIPIDKAQFAERLAHADPVVRALLMSQLTRYRSALARLTGEADGFDAAPTMQPDDAYALDKIRLESDLRAALDRKELEVRLQPIEEIVSGRIAGYEALVRWQHPERGAVSPAEFIRLAEETSLIVPIGDYVLARVCDMLVELRERGRKPLPFIAANLSGRQIDDPGLVQRILDLLHARDLPPDKLKLEVTESLVMDHARIGDLIAHCHSVGMPVALDDFGTGYSNLGPLLTLNFDQIKLDASFIKALDRPRGVAMVGVIVGMARALDCDLVAEGVETREQREILHRLGCRYAQGWLVGKPLSLGDVLEH</sequence>
<dbReference type="Gene3D" id="2.60.120.10">
    <property type="entry name" value="Jelly Rolls"/>
    <property type="match status" value="1"/>
</dbReference>
<evidence type="ECO:0000256" key="1">
    <source>
        <dbReference type="ARBA" id="ARBA00004496"/>
    </source>
</evidence>
<dbReference type="PROSITE" id="PS50042">
    <property type="entry name" value="CNMP_BINDING_3"/>
    <property type="match status" value="1"/>
</dbReference>
<dbReference type="RefSeq" id="WP_158287494.1">
    <property type="nucleotide sequence ID" value="NZ_JACGXM010000009.1"/>
</dbReference>
<keyword evidence="5" id="KW-1185">Reference proteome</keyword>
<dbReference type="SUPFAM" id="SSF141868">
    <property type="entry name" value="EAL domain-like"/>
    <property type="match status" value="1"/>
</dbReference>
<dbReference type="SMART" id="SM00100">
    <property type="entry name" value="cNMP"/>
    <property type="match status" value="1"/>
</dbReference>
<comment type="subcellular location">
    <subcellularLocation>
        <location evidence="1">Cytoplasm</location>
    </subcellularLocation>
</comment>
<evidence type="ECO:0000259" key="3">
    <source>
        <dbReference type="PROSITE" id="PS50883"/>
    </source>
</evidence>
<feature type="domain" description="Cyclic nucleotide-binding" evidence="2">
    <location>
        <begin position="1"/>
        <end position="106"/>
    </location>
</feature>
<dbReference type="Pfam" id="PF00027">
    <property type="entry name" value="cNMP_binding"/>
    <property type="match status" value="1"/>
</dbReference>
<dbReference type="PANTHER" id="PTHR33121">
    <property type="entry name" value="CYCLIC DI-GMP PHOSPHODIESTERASE PDEF"/>
    <property type="match status" value="1"/>
</dbReference>
<dbReference type="PANTHER" id="PTHR33121:SF71">
    <property type="entry name" value="OXYGEN SENSOR PROTEIN DOSP"/>
    <property type="match status" value="1"/>
</dbReference>
<dbReference type="PROSITE" id="PS50883">
    <property type="entry name" value="EAL"/>
    <property type="match status" value="1"/>
</dbReference>
<dbReference type="AlphaFoldDB" id="A0A4R2I240"/>
<evidence type="ECO:0000259" key="2">
    <source>
        <dbReference type="PROSITE" id="PS50042"/>
    </source>
</evidence>
<name>A0A4R2I240_9GAMM</name>
<dbReference type="PROSITE" id="PS00889">
    <property type="entry name" value="CNMP_BINDING_2"/>
    <property type="match status" value="1"/>
</dbReference>
<dbReference type="InterPro" id="IPR014710">
    <property type="entry name" value="RmlC-like_jellyroll"/>
</dbReference>
<dbReference type="SUPFAM" id="SSF51206">
    <property type="entry name" value="cAMP-binding domain-like"/>
    <property type="match status" value="1"/>
</dbReference>
<feature type="domain" description="EAL" evidence="3">
    <location>
        <begin position="137"/>
        <end position="385"/>
    </location>
</feature>
<dbReference type="SMART" id="SM00052">
    <property type="entry name" value="EAL"/>
    <property type="match status" value="1"/>
</dbReference>
<dbReference type="GO" id="GO:0071111">
    <property type="term" value="F:cyclic-guanylate-specific phosphodiesterase activity"/>
    <property type="evidence" value="ECO:0007669"/>
    <property type="project" value="InterPro"/>
</dbReference>
<protein>
    <submittedName>
        <fullName evidence="4">EAL domain-containing protein (Putative c-di-GMP-specific phosphodiesterase class I)</fullName>
    </submittedName>
</protein>
<dbReference type="InterPro" id="IPR018488">
    <property type="entry name" value="cNMP-bd_CS"/>
</dbReference>
<reference evidence="4 5" key="1">
    <citation type="journal article" date="2015" name="Stand. Genomic Sci.">
        <title>Genomic Encyclopedia of Bacterial and Archaeal Type Strains, Phase III: the genomes of soil and plant-associated and newly described type strains.</title>
        <authorList>
            <person name="Whitman W.B."/>
            <person name="Woyke T."/>
            <person name="Klenk H.P."/>
            <person name="Zhou Y."/>
            <person name="Lilburn T.G."/>
            <person name="Beck B.J."/>
            <person name="De Vos P."/>
            <person name="Vandamme P."/>
            <person name="Eisen J.A."/>
            <person name="Garrity G."/>
            <person name="Hugenholtz P."/>
            <person name="Kyrpides N.C."/>
        </authorList>
    </citation>
    <scope>NUCLEOTIDE SEQUENCE [LARGE SCALE GENOMIC DNA]</scope>
    <source>
        <strain evidence="4 5">A3</strain>
    </source>
</reference>
<dbReference type="InterPro" id="IPR018490">
    <property type="entry name" value="cNMP-bd_dom_sf"/>
</dbReference>
<evidence type="ECO:0000313" key="5">
    <source>
        <dbReference type="Proteomes" id="UP000294862"/>
    </source>
</evidence>
<dbReference type="CDD" id="cd01948">
    <property type="entry name" value="EAL"/>
    <property type="match status" value="1"/>
</dbReference>
<dbReference type="OrthoDB" id="9812358at2"/>
<evidence type="ECO:0000313" key="4">
    <source>
        <dbReference type="EMBL" id="TCO37706.1"/>
    </source>
</evidence>
<comment type="caution">
    <text evidence="4">The sequence shown here is derived from an EMBL/GenBank/DDBJ whole genome shotgun (WGS) entry which is preliminary data.</text>
</comment>
<dbReference type="Proteomes" id="UP000294862">
    <property type="component" value="Unassembled WGS sequence"/>
</dbReference>
<dbReference type="GO" id="GO:0005737">
    <property type="term" value="C:cytoplasm"/>
    <property type="evidence" value="ECO:0007669"/>
    <property type="project" value="UniProtKB-SubCell"/>
</dbReference>
<proteinExistence type="predicted"/>
<organism evidence="4 5">
    <name type="scientific">Dokdonella fugitiva</name>
    <dbReference type="NCBI Taxonomy" id="328517"/>
    <lineage>
        <taxon>Bacteria</taxon>
        <taxon>Pseudomonadati</taxon>
        <taxon>Pseudomonadota</taxon>
        <taxon>Gammaproteobacteria</taxon>
        <taxon>Lysobacterales</taxon>
        <taxon>Rhodanobacteraceae</taxon>
        <taxon>Dokdonella</taxon>
    </lineage>
</organism>
<dbReference type="InterPro" id="IPR035919">
    <property type="entry name" value="EAL_sf"/>
</dbReference>
<dbReference type="Pfam" id="PF00563">
    <property type="entry name" value="EAL"/>
    <property type="match status" value="1"/>
</dbReference>
<dbReference type="CDD" id="cd00038">
    <property type="entry name" value="CAP_ED"/>
    <property type="match status" value="1"/>
</dbReference>
<dbReference type="InterPro" id="IPR050706">
    <property type="entry name" value="Cyclic-di-GMP_PDE-like"/>
</dbReference>
<dbReference type="InterPro" id="IPR001633">
    <property type="entry name" value="EAL_dom"/>
</dbReference>
<gene>
    <name evidence="4" type="ORF">EV148_10958</name>
</gene>
<dbReference type="InterPro" id="IPR000595">
    <property type="entry name" value="cNMP-bd_dom"/>
</dbReference>
<dbReference type="Gene3D" id="3.20.20.450">
    <property type="entry name" value="EAL domain"/>
    <property type="match status" value="1"/>
</dbReference>
<accession>A0A4R2I240</accession>
<dbReference type="EMBL" id="SLWQ01000009">
    <property type="protein sequence ID" value="TCO37706.1"/>
    <property type="molecule type" value="Genomic_DNA"/>
</dbReference>